<feature type="domain" description="PPIase FKBP-type" evidence="8">
    <location>
        <begin position="83"/>
        <end position="173"/>
    </location>
</feature>
<evidence type="ECO:0000256" key="4">
    <source>
        <dbReference type="ARBA" id="ARBA00023110"/>
    </source>
</evidence>
<name>A0A099J3N7_9MICO</name>
<dbReference type="AlphaFoldDB" id="A0A099J3N7"/>
<feature type="domain" description="PPIase FKBP-type" evidence="8">
    <location>
        <begin position="228"/>
        <end position="321"/>
    </location>
</feature>
<dbReference type="EMBL" id="JPXF01000061">
    <property type="protein sequence ID" value="KGJ72650.1"/>
    <property type="molecule type" value="Genomic_DNA"/>
</dbReference>
<dbReference type="EMBL" id="JACHBQ010000001">
    <property type="protein sequence ID" value="MBB5641218.1"/>
    <property type="molecule type" value="Genomic_DNA"/>
</dbReference>
<feature type="chain" id="PRO_5033215985" description="peptidylprolyl isomerase" evidence="7">
    <location>
        <begin position="29"/>
        <end position="321"/>
    </location>
</feature>
<comment type="similarity">
    <text evidence="2">Belongs to the FKBP-type PPIase family.</text>
</comment>
<dbReference type="PROSITE" id="PS50059">
    <property type="entry name" value="FKBP_PPIASE"/>
    <property type="match status" value="2"/>
</dbReference>
<dbReference type="PANTHER" id="PTHR43811:SF19">
    <property type="entry name" value="39 KDA FK506-BINDING NUCLEAR PROTEIN"/>
    <property type="match status" value="1"/>
</dbReference>
<feature type="signal peptide" evidence="7">
    <location>
        <begin position="1"/>
        <end position="28"/>
    </location>
</feature>
<protein>
    <recommendedName>
        <fullName evidence="3 6">peptidylprolyl isomerase</fullName>
        <ecNumber evidence="3 6">5.2.1.8</ecNumber>
    </recommendedName>
</protein>
<keyword evidence="7" id="KW-0732">Signal</keyword>
<dbReference type="Proteomes" id="UP000029864">
    <property type="component" value="Unassembled WGS sequence"/>
</dbReference>
<evidence type="ECO:0000256" key="6">
    <source>
        <dbReference type="PROSITE-ProRule" id="PRU00277"/>
    </source>
</evidence>
<reference evidence="10 12" key="2">
    <citation type="submission" date="2020-08" db="EMBL/GenBank/DDBJ databases">
        <title>Sequencing the genomes of 1000 actinobacteria strains.</title>
        <authorList>
            <person name="Klenk H.-P."/>
        </authorList>
    </citation>
    <scope>NUCLEOTIDE SEQUENCE [LARGE SCALE GENOMIC DNA]</scope>
    <source>
        <strain evidence="10 12">DSM 21065</strain>
    </source>
</reference>
<dbReference type="Proteomes" id="UP000561726">
    <property type="component" value="Unassembled WGS sequence"/>
</dbReference>
<dbReference type="EC" id="5.2.1.8" evidence="3 6"/>
<dbReference type="InterPro" id="IPR046357">
    <property type="entry name" value="PPIase_dom_sf"/>
</dbReference>
<evidence type="ECO:0000256" key="2">
    <source>
        <dbReference type="ARBA" id="ARBA00006577"/>
    </source>
</evidence>
<dbReference type="PANTHER" id="PTHR43811">
    <property type="entry name" value="FKBP-TYPE PEPTIDYL-PROLYL CIS-TRANS ISOMERASE FKPA"/>
    <property type="match status" value="1"/>
</dbReference>
<evidence type="ECO:0000313" key="12">
    <source>
        <dbReference type="Proteomes" id="UP000561726"/>
    </source>
</evidence>
<dbReference type="STRING" id="1001240.GY21_13890"/>
<evidence type="ECO:0000259" key="8">
    <source>
        <dbReference type="PROSITE" id="PS50059"/>
    </source>
</evidence>
<dbReference type="PROSITE" id="PS51257">
    <property type="entry name" value="PROKAR_LIPOPROTEIN"/>
    <property type="match status" value="1"/>
</dbReference>
<evidence type="ECO:0000256" key="1">
    <source>
        <dbReference type="ARBA" id="ARBA00000971"/>
    </source>
</evidence>
<dbReference type="Pfam" id="PF00254">
    <property type="entry name" value="FKBP_C"/>
    <property type="match status" value="2"/>
</dbReference>
<comment type="caution">
    <text evidence="9">The sequence shown here is derived from an EMBL/GenBank/DDBJ whole genome shotgun (WGS) entry which is preliminary data.</text>
</comment>
<evidence type="ECO:0000313" key="11">
    <source>
        <dbReference type="Proteomes" id="UP000029864"/>
    </source>
</evidence>
<dbReference type="Gene3D" id="3.10.50.40">
    <property type="match status" value="2"/>
</dbReference>
<keyword evidence="4 6" id="KW-0697">Rotamase</keyword>
<evidence type="ECO:0000313" key="10">
    <source>
        <dbReference type="EMBL" id="MBB5641218.1"/>
    </source>
</evidence>
<comment type="catalytic activity">
    <reaction evidence="1 6">
        <text>[protein]-peptidylproline (omega=180) = [protein]-peptidylproline (omega=0)</text>
        <dbReference type="Rhea" id="RHEA:16237"/>
        <dbReference type="Rhea" id="RHEA-COMP:10747"/>
        <dbReference type="Rhea" id="RHEA-COMP:10748"/>
        <dbReference type="ChEBI" id="CHEBI:83833"/>
        <dbReference type="ChEBI" id="CHEBI:83834"/>
        <dbReference type="EC" id="5.2.1.8"/>
    </reaction>
</comment>
<dbReference type="eggNOG" id="COG0545">
    <property type="taxonomic scope" value="Bacteria"/>
</dbReference>
<proteinExistence type="inferred from homology"/>
<evidence type="ECO:0000256" key="5">
    <source>
        <dbReference type="ARBA" id="ARBA00023235"/>
    </source>
</evidence>
<keyword evidence="11" id="KW-1185">Reference proteome</keyword>
<dbReference type="SUPFAM" id="SSF54534">
    <property type="entry name" value="FKBP-like"/>
    <property type="match status" value="2"/>
</dbReference>
<evidence type="ECO:0000256" key="7">
    <source>
        <dbReference type="SAM" id="SignalP"/>
    </source>
</evidence>
<accession>A0A099J3N7</accession>
<keyword evidence="5 6" id="KW-0413">Isomerase</keyword>
<dbReference type="RefSeq" id="WP_035837385.1">
    <property type="nucleotide sequence ID" value="NZ_JACHBQ010000001.1"/>
</dbReference>
<gene>
    <name evidence="10" type="ORF">BJ997_001766</name>
    <name evidence="9" type="ORF">GY21_13890</name>
</gene>
<reference evidence="9 11" key="1">
    <citation type="submission" date="2014-08" db="EMBL/GenBank/DDBJ databases">
        <authorList>
            <person name="Sisinthy S."/>
        </authorList>
    </citation>
    <scope>NUCLEOTIDE SEQUENCE [LARGE SCALE GENOMIC DNA]</scope>
    <source>
        <strain evidence="9 11">RuG17</strain>
    </source>
</reference>
<dbReference type="InterPro" id="IPR001179">
    <property type="entry name" value="PPIase_FKBP_dom"/>
</dbReference>
<dbReference type="OrthoDB" id="25996at2"/>
<sequence length="321" mass="31904">MRKASALILTAGLLVASLTGCSAPGTEAANCEPTLQPGTASDLVSVTGDFGAVPVVDFPNPLKAATSQLAEVIPGTGAPVVSGQKVKIDLSVYNGTTGEVVTESAYNETSASGAVVNGPGIKGLTEALSCAQVGSRLAVVVPPADAFGAEGNADAGIAATDTIVLVIDVVKSYLTRADGADQPAENGLPAVVLAEDGTPGITIPSGTPPAELQVGVLKKGTGAEVQEGDPVTIAYSGLVWGEKTTFESTWESGIPTEVVAIDGSQTQGGLIPGFAKALIGQTVGSQLVAVIPPDLAYGEQGATTIPPGSTLVYVVDILGVN</sequence>
<evidence type="ECO:0000256" key="3">
    <source>
        <dbReference type="ARBA" id="ARBA00013194"/>
    </source>
</evidence>
<organism evidence="9 11">
    <name type="scientific">Cryobacterium roopkundense</name>
    <dbReference type="NCBI Taxonomy" id="1001240"/>
    <lineage>
        <taxon>Bacteria</taxon>
        <taxon>Bacillati</taxon>
        <taxon>Actinomycetota</taxon>
        <taxon>Actinomycetes</taxon>
        <taxon>Micrococcales</taxon>
        <taxon>Microbacteriaceae</taxon>
        <taxon>Cryobacterium</taxon>
    </lineage>
</organism>
<evidence type="ECO:0000313" key="9">
    <source>
        <dbReference type="EMBL" id="KGJ72650.1"/>
    </source>
</evidence>
<dbReference type="GO" id="GO:0003755">
    <property type="term" value="F:peptidyl-prolyl cis-trans isomerase activity"/>
    <property type="evidence" value="ECO:0007669"/>
    <property type="project" value="UniProtKB-KW"/>
</dbReference>